<dbReference type="OMA" id="AYIPHFQ"/>
<organism evidence="8 9">
    <name type="scientific">Orchesella cincta</name>
    <name type="common">Springtail</name>
    <name type="synonym">Podura cincta</name>
    <dbReference type="NCBI Taxonomy" id="48709"/>
    <lineage>
        <taxon>Eukaryota</taxon>
        <taxon>Metazoa</taxon>
        <taxon>Ecdysozoa</taxon>
        <taxon>Arthropoda</taxon>
        <taxon>Hexapoda</taxon>
        <taxon>Collembola</taxon>
        <taxon>Entomobryomorpha</taxon>
        <taxon>Entomobryoidea</taxon>
        <taxon>Orchesellidae</taxon>
        <taxon>Orchesellinae</taxon>
        <taxon>Orchesella</taxon>
    </lineage>
</organism>
<dbReference type="GO" id="GO:0010265">
    <property type="term" value="P:SCF complex assembly"/>
    <property type="evidence" value="ECO:0007669"/>
    <property type="project" value="InterPro"/>
</dbReference>
<keyword evidence="2" id="KW-0677">Repeat</keyword>
<dbReference type="InterPro" id="IPR016024">
    <property type="entry name" value="ARM-type_fold"/>
</dbReference>
<dbReference type="Gene3D" id="1.25.10.10">
    <property type="entry name" value="Leucine-rich Repeat Variant"/>
    <property type="match status" value="1"/>
</dbReference>
<evidence type="ECO:0008006" key="10">
    <source>
        <dbReference type="Google" id="ProtNLM"/>
    </source>
</evidence>
<feature type="domain" description="TATA-binding protein interacting (TIP20)" evidence="7">
    <location>
        <begin position="1064"/>
        <end position="1224"/>
    </location>
</feature>
<dbReference type="Pfam" id="PF08623">
    <property type="entry name" value="TIP120"/>
    <property type="match status" value="1"/>
</dbReference>
<keyword evidence="9" id="KW-1185">Reference proteome</keyword>
<dbReference type="Proteomes" id="UP000094527">
    <property type="component" value="Unassembled WGS sequence"/>
</dbReference>
<feature type="region of interest" description="Disordered" evidence="5">
    <location>
        <begin position="314"/>
        <end position="355"/>
    </location>
</feature>
<evidence type="ECO:0000256" key="1">
    <source>
        <dbReference type="ARBA" id="ARBA00007657"/>
    </source>
</evidence>
<reference evidence="8 9" key="1">
    <citation type="journal article" date="2016" name="Genome Biol. Evol.">
        <title>Gene Family Evolution Reflects Adaptation to Soil Environmental Stressors in the Genome of the Collembolan Orchesella cincta.</title>
        <authorList>
            <person name="Faddeeva-Vakhrusheva A."/>
            <person name="Derks M.F."/>
            <person name="Anvar S.Y."/>
            <person name="Agamennone V."/>
            <person name="Suring W."/>
            <person name="Smit S."/>
            <person name="van Straalen N.M."/>
            <person name="Roelofs D."/>
        </authorList>
    </citation>
    <scope>NUCLEOTIDE SEQUENCE [LARGE SCALE GENOMIC DNA]</scope>
    <source>
        <tissue evidence="8">Mixed pool</tissue>
    </source>
</reference>
<evidence type="ECO:0000313" key="8">
    <source>
        <dbReference type="EMBL" id="ODN01529.1"/>
    </source>
</evidence>
<dbReference type="InterPro" id="IPR013932">
    <property type="entry name" value="TATA-bd_TIP120"/>
</dbReference>
<comment type="similarity">
    <text evidence="1">Belongs to the CAND family.</text>
</comment>
<dbReference type="InterPro" id="IPR039852">
    <property type="entry name" value="CAND1/CAND2"/>
</dbReference>
<evidence type="ECO:0000256" key="2">
    <source>
        <dbReference type="ARBA" id="ARBA00022737"/>
    </source>
</evidence>
<keyword evidence="3" id="KW-0833">Ubl conjugation pathway</keyword>
<dbReference type="STRING" id="48709.A0A1D2N8E0"/>
<evidence type="ECO:0000313" key="9">
    <source>
        <dbReference type="Proteomes" id="UP000094527"/>
    </source>
</evidence>
<feature type="domain" description="PIH1 N-terminal" evidence="6">
    <location>
        <begin position="1245"/>
        <end position="1383"/>
    </location>
</feature>
<accession>A0A1D2N8E0</accession>
<evidence type="ECO:0000259" key="6">
    <source>
        <dbReference type="Pfam" id="PF08190"/>
    </source>
</evidence>
<dbReference type="PANTHER" id="PTHR12696">
    <property type="entry name" value="TIP120"/>
    <property type="match status" value="1"/>
</dbReference>
<dbReference type="SUPFAM" id="SSF48371">
    <property type="entry name" value="ARM repeat"/>
    <property type="match status" value="1"/>
</dbReference>
<dbReference type="Pfam" id="PF13513">
    <property type="entry name" value="HEAT_EZ"/>
    <property type="match status" value="1"/>
</dbReference>
<dbReference type="InterPro" id="IPR021133">
    <property type="entry name" value="HEAT_type_2"/>
</dbReference>
<dbReference type="Pfam" id="PF08190">
    <property type="entry name" value="PIH1"/>
    <property type="match status" value="1"/>
</dbReference>
<evidence type="ECO:0000256" key="3">
    <source>
        <dbReference type="ARBA" id="ARBA00022786"/>
    </source>
</evidence>
<feature type="repeat" description="HEAT" evidence="4">
    <location>
        <begin position="49"/>
        <end position="86"/>
    </location>
</feature>
<dbReference type="Pfam" id="PF25782">
    <property type="entry name" value="TPR_CAND1"/>
    <property type="match status" value="1"/>
</dbReference>
<name>A0A1D2N8E0_ORCCI</name>
<dbReference type="InterPro" id="IPR011989">
    <property type="entry name" value="ARM-like"/>
</dbReference>
<dbReference type="InterPro" id="IPR012981">
    <property type="entry name" value="PIH1_N"/>
</dbReference>
<dbReference type="PROSITE" id="PS50077">
    <property type="entry name" value="HEAT_REPEAT"/>
    <property type="match status" value="1"/>
</dbReference>
<protein>
    <recommendedName>
        <fullName evidence="10">Cullin-associated NEDD8-dissociated protein 1</fullName>
    </recommendedName>
</protein>
<gene>
    <name evidence="8" type="ORF">Ocin01_05165</name>
</gene>
<evidence type="ECO:0000259" key="7">
    <source>
        <dbReference type="Pfam" id="PF08623"/>
    </source>
</evidence>
<dbReference type="EMBL" id="LJIJ01000148">
    <property type="protein sequence ID" value="ODN01529.1"/>
    <property type="molecule type" value="Genomic_DNA"/>
</dbReference>
<evidence type="ECO:0000256" key="5">
    <source>
        <dbReference type="SAM" id="MobiDB-lite"/>
    </source>
</evidence>
<feature type="compositionally biased region" description="Acidic residues" evidence="5">
    <location>
        <begin position="326"/>
        <end position="355"/>
    </location>
</feature>
<sequence length="1499" mass="166202">MSTVSFHIANLLEKMTSSDKDFRFMATNDLMSELQKDSIKLDDDSERKVVRMLLKLLEDKNGEVQNLAVKCLGPLVAKVKEPQVETIVDTLCTNMTGDKEQLRDISSIGLKTVITELPLTSQQLATVICKKIIGKLTVAIAKQEDVTVQLEALDILGDLLSRFGPILQQYHAMLLDALLPQLNSGRQAVRKRTVVALGHLAASCGAAHYSKMVGILVEEMQKGIKTGHANTYIQCCATVCKNAGPRFADYLDQVVLMLMDACQNSEEDELKENTLQALEVFVTRCPQEMGTLGHLKSVLQLCVKLISHDPNYNDDEGSSFNPLNEESMDTTTGDEDDDQNDEDEQEEDEYSDDDDMSWKVRRAAAKCIEAVIVSRPDMLLHIYQTVSVMLIVRFREREENVRCDVFSAYRALLRMTKPAVLALSESRHTGLPPSPEAAAAVQALDSQIPQLVKIVQKQLKEKNIKSRQVALQLLSELVGVLPGCLAPFLANMMNGILVCLSDKNSTSNVRTNTLSFVYCIMSSHPIEVVQPHVETLLPSLLICASDNFYKVTAEALLALQVLIKVVRSENSEHANAASIAQQIYPIVLHRLKATDIDQEVKETAITTMATLLAHLGAYIQSEWVVCIPIFLERLKNEITRLTAVKALNLMASSQLVNLDLASVLGEAITVLASFLRKNQRALKLATLNLLDTLMKRYSLIESAMLQSVIAELPPLLSEGDLHCAQQALQLMTSIAVYQPRALEQAALVCMPAIKVLVRSPLMQGAALGALMEFLRALVKANIPGYSSTRLLSIFLEPDTVLSPSKAETNAGVHHKQSFYSLAKCISVISVSSGPHEALGVANGFVAELSKGPGLQDTQVVIALLSIGEIGRHVDLSQLSRLREEILQCFSSPSEEIKTAAAYAFGSVAIGNLQTFLPALLQEMEQQPKKQYLLLHALKEIISAQQNVNISMWTEDIWRALFAHAECPEEGTRNVVAECLGRLTLANPEKFLPRLKEALASDSNLLRTTVVTAVKFTIVDQPQPIDPLLKENIGDFLKSLADPDINVRRVALVAFNSAAHNKPALIRDLLPQLLPKLYVETQVRKELIREVEMGPFKHSVDDGLDLRKAAFECMYTLLDSCLDRLDIRDFLTFVENGLRDHYDIKMLTYLMVARLASLCPSQVIQRLDRLIEPLKNTVTMKVKANSVKQEYEKQDELKRAALRAVSALSSIPDADKHIPLMEFVAHIRNSQELQTLYESVQSDTSSGLCVKTFDKETGRKVFVNICKTNEIPEPDFDYTDEQVASILADGSDDDVGDIRIPMSIGEKHEEKDNKGNDCLAVEVIINTTFFEEKILASEVYRTFLIVVSMEGLDEKHKLSLEKSNYTILHNKKSVGKLNPQFVKARPSIRELSGGNKTSLTNGMSPTSRKLVEEVATNEAQLECTITQTSCDLAKAEIRIPNLRNPKKLTVNLGADRIIVDSPVGSLDVFVPLDIHQEECRAEFIVETEILNLHLPLIVKP</sequence>
<evidence type="ECO:0000256" key="4">
    <source>
        <dbReference type="PROSITE-ProRule" id="PRU00103"/>
    </source>
</evidence>
<comment type="caution">
    <text evidence="8">The sequence shown here is derived from an EMBL/GenBank/DDBJ whole genome shotgun (WGS) entry which is preliminary data.</text>
</comment>
<proteinExistence type="inferred from homology"/>
<dbReference type="OrthoDB" id="6260732at2759"/>